<keyword evidence="6" id="KW-1185">Reference proteome</keyword>
<dbReference type="GO" id="GO:0016020">
    <property type="term" value="C:membrane"/>
    <property type="evidence" value="ECO:0007669"/>
    <property type="project" value="InterPro"/>
</dbReference>
<gene>
    <name evidence="5" type="ORF">WJX72_001086</name>
</gene>
<keyword evidence="3" id="KW-0067">ATP-binding</keyword>
<evidence type="ECO:0000256" key="1">
    <source>
        <dbReference type="ARBA" id="ARBA00022448"/>
    </source>
</evidence>
<dbReference type="SMART" id="SM00382">
    <property type="entry name" value="AAA"/>
    <property type="match status" value="1"/>
</dbReference>
<comment type="caution">
    <text evidence="5">The sequence shown here is derived from an EMBL/GenBank/DDBJ whole genome shotgun (WGS) entry which is preliminary data.</text>
</comment>
<protein>
    <recommendedName>
        <fullName evidence="4">ABC transporter domain-containing protein</fullName>
    </recommendedName>
</protein>
<sequence>MLAMQQQQQQANEPTGAAVHVSGVTFQPPGADVPLLQDASLTLPPNELGLIYGRSGSGKTTLLHILAGLQEQTSGSILTGLVFQFPERHFLGATMAEEITFAWPRRPQDVWDQQQLMARAGATLQSVGLAHIDPTTPLRQLSDGYKRRVALAVQMVRKPALLLLDEPLAGLDWRVRAEVAAMLGELKKECTVLVVSHDLRELSPLVDKAWRMQPGGVLEPAAKP</sequence>
<dbReference type="PANTHER" id="PTHR43553">
    <property type="entry name" value="HEAVY METAL TRANSPORTER"/>
    <property type="match status" value="1"/>
</dbReference>
<dbReference type="EMBL" id="JALJOR010000006">
    <property type="protein sequence ID" value="KAK9815285.1"/>
    <property type="molecule type" value="Genomic_DNA"/>
</dbReference>
<dbReference type="AlphaFoldDB" id="A0AAW1Q3C5"/>
<dbReference type="GO" id="GO:0009941">
    <property type="term" value="C:chloroplast envelope"/>
    <property type="evidence" value="ECO:0007669"/>
    <property type="project" value="TreeGrafter"/>
</dbReference>
<evidence type="ECO:0000259" key="4">
    <source>
        <dbReference type="PROSITE" id="PS50893"/>
    </source>
</evidence>
<keyword evidence="2" id="KW-0547">Nucleotide-binding</keyword>
<dbReference type="InterPro" id="IPR015856">
    <property type="entry name" value="ABC_transpr_CbiO/EcfA_su"/>
</dbReference>
<dbReference type="GO" id="GO:0016887">
    <property type="term" value="F:ATP hydrolysis activity"/>
    <property type="evidence" value="ECO:0007669"/>
    <property type="project" value="InterPro"/>
</dbReference>
<evidence type="ECO:0000313" key="5">
    <source>
        <dbReference type="EMBL" id="KAK9815285.1"/>
    </source>
</evidence>
<keyword evidence="1" id="KW-0813">Transport</keyword>
<dbReference type="PANTHER" id="PTHR43553:SF1">
    <property type="entry name" value="ABC TRANSPORTER I FAMILY MEMBER 11, CHLOROPLASTIC"/>
    <property type="match status" value="1"/>
</dbReference>
<dbReference type="InterPro" id="IPR003439">
    <property type="entry name" value="ABC_transporter-like_ATP-bd"/>
</dbReference>
<dbReference type="InterPro" id="IPR003593">
    <property type="entry name" value="AAA+_ATPase"/>
</dbReference>
<accession>A0AAW1Q3C5</accession>
<dbReference type="SUPFAM" id="SSF52540">
    <property type="entry name" value="P-loop containing nucleoside triphosphate hydrolases"/>
    <property type="match status" value="1"/>
</dbReference>
<feature type="domain" description="ABC transporter" evidence="4">
    <location>
        <begin position="19"/>
        <end position="224"/>
    </location>
</feature>
<evidence type="ECO:0000313" key="6">
    <source>
        <dbReference type="Proteomes" id="UP001489004"/>
    </source>
</evidence>
<name>A0AAW1Q3C5_9CHLO</name>
<dbReference type="Gene3D" id="3.40.50.300">
    <property type="entry name" value="P-loop containing nucleotide triphosphate hydrolases"/>
    <property type="match status" value="1"/>
</dbReference>
<dbReference type="Pfam" id="PF00005">
    <property type="entry name" value="ABC_tran"/>
    <property type="match status" value="1"/>
</dbReference>
<dbReference type="GO" id="GO:0042626">
    <property type="term" value="F:ATPase-coupled transmembrane transporter activity"/>
    <property type="evidence" value="ECO:0007669"/>
    <property type="project" value="TreeGrafter"/>
</dbReference>
<dbReference type="GO" id="GO:0005524">
    <property type="term" value="F:ATP binding"/>
    <property type="evidence" value="ECO:0007669"/>
    <property type="project" value="UniProtKB-KW"/>
</dbReference>
<dbReference type="CDD" id="cd03225">
    <property type="entry name" value="ABC_cobalt_CbiO_domain1"/>
    <property type="match status" value="1"/>
</dbReference>
<dbReference type="Proteomes" id="UP001489004">
    <property type="component" value="Unassembled WGS sequence"/>
</dbReference>
<dbReference type="InterPro" id="IPR027417">
    <property type="entry name" value="P-loop_NTPase"/>
</dbReference>
<evidence type="ECO:0000256" key="3">
    <source>
        <dbReference type="ARBA" id="ARBA00022840"/>
    </source>
</evidence>
<evidence type="ECO:0000256" key="2">
    <source>
        <dbReference type="ARBA" id="ARBA00022741"/>
    </source>
</evidence>
<dbReference type="PROSITE" id="PS50893">
    <property type="entry name" value="ABC_TRANSPORTER_2"/>
    <property type="match status" value="1"/>
</dbReference>
<reference evidence="5 6" key="1">
    <citation type="journal article" date="2024" name="Nat. Commun.">
        <title>Phylogenomics reveals the evolutionary origins of lichenization in chlorophyte algae.</title>
        <authorList>
            <person name="Puginier C."/>
            <person name="Libourel C."/>
            <person name="Otte J."/>
            <person name="Skaloud P."/>
            <person name="Haon M."/>
            <person name="Grisel S."/>
            <person name="Petersen M."/>
            <person name="Berrin J.G."/>
            <person name="Delaux P.M."/>
            <person name="Dal Grande F."/>
            <person name="Keller J."/>
        </authorList>
    </citation>
    <scope>NUCLEOTIDE SEQUENCE [LARGE SCALE GENOMIC DNA]</scope>
    <source>
        <strain evidence="5 6">SAG 2043</strain>
    </source>
</reference>
<organism evidence="5 6">
    <name type="scientific">[Myrmecia] bisecta</name>
    <dbReference type="NCBI Taxonomy" id="41462"/>
    <lineage>
        <taxon>Eukaryota</taxon>
        <taxon>Viridiplantae</taxon>
        <taxon>Chlorophyta</taxon>
        <taxon>core chlorophytes</taxon>
        <taxon>Trebouxiophyceae</taxon>
        <taxon>Trebouxiales</taxon>
        <taxon>Trebouxiaceae</taxon>
        <taxon>Myrmecia</taxon>
    </lineage>
</organism>
<proteinExistence type="predicted"/>
<dbReference type="InterPro" id="IPR050095">
    <property type="entry name" value="ECF_ABC_transporter_ATP-bd"/>
</dbReference>